<dbReference type="HOGENOM" id="CLU_1143229_0_0_1"/>
<dbReference type="Proteomes" id="UP000014074">
    <property type="component" value="Unassembled WGS sequence"/>
</dbReference>
<dbReference type="EMBL" id="KB933362">
    <property type="protein sequence ID" value="EON96084.1"/>
    <property type="molecule type" value="Genomic_DNA"/>
</dbReference>
<reference evidence="2" key="1">
    <citation type="journal article" date="2013" name="Genome Announc.">
        <title>Draft genome sequence of the ascomycete Phaeoacremonium aleophilum strain UCR-PA7, a causal agent of the esca disease complex in grapevines.</title>
        <authorList>
            <person name="Blanco-Ulate B."/>
            <person name="Rolshausen P."/>
            <person name="Cantu D."/>
        </authorList>
    </citation>
    <scope>NUCLEOTIDE SEQUENCE [LARGE SCALE GENOMIC DNA]</scope>
    <source>
        <strain evidence="2">UCR-PA7</strain>
    </source>
</reference>
<gene>
    <name evidence="1" type="ORF">UCRPA7_8443</name>
</gene>
<dbReference type="InterPro" id="IPR052973">
    <property type="entry name" value="Fungal_sec-metab_reg_TF"/>
</dbReference>
<name>R8B9U3_PHAM7</name>
<evidence type="ECO:0000313" key="1">
    <source>
        <dbReference type="EMBL" id="EON96084.1"/>
    </source>
</evidence>
<dbReference type="PANTHER" id="PTHR35392:SF3">
    <property type="entry name" value="ZN(2)-C6 FUNGAL-TYPE DOMAIN-CONTAINING PROTEIN"/>
    <property type="match status" value="1"/>
</dbReference>
<dbReference type="OrthoDB" id="5362630at2759"/>
<organism evidence="1 2">
    <name type="scientific">Phaeoacremonium minimum (strain UCR-PA7)</name>
    <name type="common">Esca disease fungus</name>
    <name type="synonym">Togninia minima</name>
    <dbReference type="NCBI Taxonomy" id="1286976"/>
    <lineage>
        <taxon>Eukaryota</taxon>
        <taxon>Fungi</taxon>
        <taxon>Dikarya</taxon>
        <taxon>Ascomycota</taxon>
        <taxon>Pezizomycotina</taxon>
        <taxon>Sordariomycetes</taxon>
        <taxon>Sordariomycetidae</taxon>
        <taxon>Togniniales</taxon>
        <taxon>Togniniaceae</taxon>
        <taxon>Phaeoacremonium</taxon>
    </lineage>
</organism>
<dbReference type="eggNOG" id="ENOG502RUNW">
    <property type="taxonomic scope" value="Eukaryota"/>
</dbReference>
<accession>R8B9U3</accession>
<evidence type="ECO:0000313" key="2">
    <source>
        <dbReference type="Proteomes" id="UP000014074"/>
    </source>
</evidence>
<sequence length="243" mass="28524">MPCFQSDLRDSTFFRIIGPQYTPRRAIYALEDPSEEGAQVKTITITQSVGGHDLTIYAAKFIPTPEDKVAYIWTDSDGNQQSMPMPHYCITCIPEITRNIMQYITRSKWSYIEMLKKSDPLAWKTLSMASQYARNKVTRYCDMREFEGYFHTAKMLLSRFHFVCNGSAPLRSKWTSPETLLLAKLQSHEIEFMGETQVEILRRETELLQLREKHKYESDLYWCQQMFFDNWDSGSPNIEDEVF</sequence>
<dbReference type="KEGG" id="tmn:UCRPA7_8443"/>
<dbReference type="PANTHER" id="PTHR35392">
    <property type="entry name" value="ZN(II)2CYS6 TRANSCRIPTION FACTOR (EUROFUNG)-RELATED-RELATED"/>
    <property type="match status" value="1"/>
</dbReference>
<protein>
    <submittedName>
        <fullName evidence="1">Uncharacterized protein</fullName>
    </submittedName>
</protein>
<dbReference type="AlphaFoldDB" id="R8B9U3"/>
<proteinExistence type="predicted"/>
<dbReference type="GeneID" id="19329294"/>
<keyword evidence="2" id="KW-1185">Reference proteome</keyword>
<dbReference type="RefSeq" id="XP_007919147.1">
    <property type="nucleotide sequence ID" value="XM_007920956.1"/>
</dbReference>